<dbReference type="UniPathway" id="UPA00557">
    <property type="reaction ID" value="UER00614"/>
</dbReference>
<evidence type="ECO:0000313" key="20">
    <source>
        <dbReference type="EMBL" id="RNB77397.1"/>
    </source>
</evidence>
<evidence type="ECO:0000256" key="5">
    <source>
        <dbReference type="ARBA" id="ARBA00010185"/>
    </source>
</evidence>
<evidence type="ECO:0000256" key="10">
    <source>
        <dbReference type="ARBA" id="ARBA00022679"/>
    </source>
</evidence>
<evidence type="ECO:0000256" key="3">
    <source>
        <dbReference type="ARBA" id="ARBA00005119"/>
    </source>
</evidence>
<comment type="similarity">
    <text evidence="5 18">Belongs to the CDS family.</text>
</comment>
<evidence type="ECO:0000256" key="16">
    <source>
        <dbReference type="ARBA" id="ARBA00023209"/>
    </source>
</evidence>
<organism evidence="20 21">
    <name type="scientific">Brevibacillus panacihumi</name>
    <dbReference type="NCBI Taxonomy" id="497735"/>
    <lineage>
        <taxon>Bacteria</taxon>
        <taxon>Bacillati</taxon>
        <taxon>Bacillota</taxon>
        <taxon>Bacilli</taxon>
        <taxon>Bacillales</taxon>
        <taxon>Paenibacillaceae</taxon>
        <taxon>Brevibacillus</taxon>
    </lineage>
</organism>
<comment type="subcellular location">
    <subcellularLocation>
        <location evidence="2">Cell membrane</location>
        <topology evidence="2">Multi-pass membrane protein</topology>
    </subcellularLocation>
</comment>
<evidence type="ECO:0000256" key="18">
    <source>
        <dbReference type="RuleBase" id="RU003938"/>
    </source>
</evidence>
<feature type="transmembrane region" description="Helical" evidence="19">
    <location>
        <begin position="174"/>
        <end position="193"/>
    </location>
</feature>
<reference evidence="20 21" key="1">
    <citation type="submission" date="2018-10" db="EMBL/GenBank/DDBJ databases">
        <title>Phylogenomics of Brevibacillus.</title>
        <authorList>
            <person name="Dunlap C."/>
        </authorList>
    </citation>
    <scope>NUCLEOTIDE SEQUENCE [LARGE SCALE GENOMIC DNA]</scope>
    <source>
        <strain evidence="20 21">JCM 15085</strain>
    </source>
</reference>
<evidence type="ECO:0000256" key="13">
    <source>
        <dbReference type="ARBA" id="ARBA00022989"/>
    </source>
</evidence>
<dbReference type="Proteomes" id="UP000281915">
    <property type="component" value="Unassembled WGS sequence"/>
</dbReference>
<feature type="transmembrane region" description="Helical" evidence="19">
    <location>
        <begin position="77"/>
        <end position="96"/>
    </location>
</feature>
<dbReference type="GO" id="GO:0004605">
    <property type="term" value="F:phosphatidate cytidylyltransferase activity"/>
    <property type="evidence" value="ECO:0007669"/>
    <property type="project" value="UniProtKB-EC"/>
</dbReference>
<keyword evidence="16" id="KW-0594">Phospholipid biosynthesis</keyword>
<evidence type="ECO:0000256" key="2">
    <source>
        <dbReference type="ARBA" id="ARBA00004651"/>
    </source>
</evidence>
<evidence type="ECO:0000256" key="12">
    <source>
        <dbReference type="ARBA" id="ARBA00022695"/>
    </source>
</evidence>
<dbReference type="GO" id="GO:0005886">
    <property type="term" value="C:plasma membrane"/>
    <property type="evidence" value="ECO:0007669"/>
    <property type="project" value="UniProtKB-SubCell"/>
</dbReference>
<dbReference type="RefSeq" id="WP_122914159.1">
    <property type="nucleotide sequence ID" value="NZ_RHHT01000031.1"/>
</dbReference>
<feature type="transmembrane region" description="Helical" evidence="19">
    <location>
        <begin position="108"/>
        <end position="126"/>
    </location>
</feature>
<dbReference type="PANTHER" id="PTHR46382:SF1">
    <property type="entry name" value="PHOSPHATIDATE CYTIDYLYLTRANSFERASE"/>
    <property type="match status" value="1"/>
</dbReference>
<evidence type="ECO:0000256" key="11">
    <source>
        <dbReference type="ARBA" id="ARBA00022692"/>
    </source>
</evidence>
<dbReference type="Pfam" id="PF01148">
    <property type="entry name" value="CTP_transf_1"/>
    <property type="match status" value="1"/>
</dbReference>
<proteinExistence type="inferred from homology"/>
<feature type="transmembrane region" description="Helical" evidence="19">
    <location>
        <begin position="132"/>
        <end position="153"/>
    </location>
</feature>
<evidence type="ECO:0000256" key="17">
    <source>
        <dbReference type="ARBA" id="ARBA00023264"/>
    </source>
</evidence>
<evidence type="ECO:0000256" key="4">
    <source>
        <dbReference type="ARBA" id="ARBA00005189"/>
    </source>
</evidence>
<dbReference type="AlphaFoldDB" id="A0A3M8CQ30"/>
<comment type="catalytic activity">
    <reaction evidence="1 18">
        <text>a 1,2-diacyl-sn-glycero-3-phosphate + CTP + H(+) = a CDP-1,2-diacyl-sn-glycerol + diphosphate</text>
        <dbReference type="Rhea" id="RHEA:16229"/>
        <dbReference type="ChEBI" id="CHEBI:15378"/>
        <dbReference type="ChEBI" id="CHEBI:33019"/>
        <dbReference type="ChEBI" id="CHEBI:37563"/>
        <dbReference type="ChEBI" id="CHEBI:58332"/>
        <dbReference type="ChEBI" id="CHEBI:58608"/>
        <dbReference type="EC" id="2.7.7.41"/>
    </reaction>
</comment>
<sequence>MKQRIITGVVGGIGFLFLIYLGSAWYSLLVLSLAIIGLYEFLRMAKLQSFIPAGILAYVLMLGIVWPSLAFSAWVDIGTPDLMLPVFFLLLIYSVLRKNQFHIEHIALTIVGALYIGYGFTYMAAARNLPDGLMLTILVFLGIWSTDSGAYFIGKAIGRHKLWPEISPNKTTEGAVGGLFTSLVIVLAVNTLFGGIPTSQALLIALVTGIMGQLGDLVESAFKRHYGVKDSGQIIPGHGGVLDRFDSMILVFPVLHLLGIV</sequence>
<dbReference type="GO" id="GO:0016024">
    <property type="term" value="P:CDP-diacylglycerol biosynthetic process"/>
    <property type="evidence" value="ECO:0007669"/>
    <property type="project" value="UniProtKB-UniPathway"/>
</dbReference>
<accession>A0A3M8CQ30</accession>
<evidence type="ECO:0000256" key="19">
    <source>
        <dbReference type="SAM" id="Phobius"/>
    </source>
</evidence>
<keyword evidence="13 19" id="KW-1133">Transmembrane helix</keyword>
<evidence type="ECO:0000256" key="1">
    <source>
        <dbReference type="ARBA" id="ARBA00001698"/>
    </source>
</evidence>
<keyword evidence="15 19" id="KW-0472">Membrane</keyword>
<feature type="transmembrane region" description="Helical" evidence="19">
    <location>
        <begin position="12"/>
        <end position="38"/>
    </location>
</feature>
<keyword evidence="11 18" id="KW-0812">Transmembrane</keyword>
<comment type="pathway">
    <text evidence="4">Lipid metabolism.</text>
</comment>
<name>A0A3M8CQ30_9BACL</name>
<dbReference type="EC" id="2.7.7.41" evidence="6 18"/>
<evidence type="ECO:0000256" key="6">
    <source>
        <dbReference type="ARBA" id="ARBA00012487"/>
    </source>
</evidence>
<evidence type="ECO:0000256" key="7">
    <source>
        <dbReference type="ARBA" id="ARBA00019373"/>
    </source>
</evidence>
<protein>
    <recommendedName>
        <fullName evidence="7 18">Phosphatidate cytidylyltransferase</fullName>
        <ecNumber evidence="6 18">2.7.7.41</ecNumber>
    </recommendedName>
</protein>
<keyword evidence="14" id="KW-0443">Lipid metabolism</keyword>
<keyword evidence="12 18" id="KW-0548">Nucleotidyltransferase</keyword>
<dbReference type="InterPro" id="IPR000374">
    <property type="entry name" value="PC_trans"/>
</dbReference>
<comment type="caution">
    <text evidence="20">The sequence shown here is derived from an EMBL/GenBank/DDBJ whole genome shotgun (WGS) entry which is preliminary data.</text>
</comment>
<evidence type="ECO:0000313" key="21">
    <source>
        <dbReference type="Proteomes" id="UP000281915"/>
    </source>
</evidence>
<keyword evidence="9" id="KW-0444">Lipid biosynthesis</keyword>
<keyword evidence="10 18" id="KW-0808">Transferase</keyword>
<keyword evidence="17" id="KW-1208">Phospholipid metabolism</keyword>
<keyword evidence="8" id="KW-1003">Cell membrane</keyword>
<evidence type="ECO:0000256" key="9">
    <source>
        <dbReference type="ARBA" id="ARBA00022516"/>
    </source>
</evidence>
<evidence type="ECO:0000256" key="14">
    <source>
        <dbReference type="ARBA" id="ARBA00023098"/>
    </source>
</evidence>
<dbReference type="EMBL" id="RHHT01000031">
    <property type="protein sequence ID" value="RNB77397.1"/>
    <property type="molecule type" value="Genomic_DNA"/>
</dbReference>
<comment type="pathway">
    <text evidence="3 18">Phospholipid metabolism; CDP-diacylglycerol biosynthesis; CDP-diacylglycerol from sn-glycerol 3-phosphate: step 3/3.</text>
</comment>
<dbReference type="PROSITE" id="PS01315">
    <property type="entry name" value="CDS"/>
    <property type="match status" value="1"/>
</dbReference>
<dbReference type="PANTHER" id="PTHR46382">
    <property type="entry name" value="PHOSPHATIDATE CYTIDYLYLTRANSFERASE"/>
    <property type="match status" value="1"/>
</dbReference>
<gene>
    <name evidence="20" type="ORF">EDM58_15590</name>
</gene>
<evidence type="ECO:0000256" key="15">
    <source>
        <dbReference type="ARBA" id="ARBA00023136"/>
    </source>
</evidence>
<evidence type="ECO:0000256" key="8">
    <source>
        <dbReference type="ARBA" id="ARBA00022475"/>
    </source>
</evidence>
<feature type="transmembrane region" description="Helical" evidence="19">
    <location>
        <begin position="50"/>
        <end position="71"/>
    </location>
</feature>